<dbReference type="Proteomes" id="UP001244341">
    <property type="component" value="Chromosome 8b"/>
</dbReference>
<dbReference type="InterPro" id="IPR018490">
    <property type="entry name" value="cNMP-bd_dom_sf"/>
</dbReference>
<feature type="transmembrane region" description="Helical" evidence="2">
    <location>
        <begin position="51"/>
        <end position="69"/>
    </location>
</feature>
<gene>
    <name evidence="4" type="ORF">OEZ85_014226</name>
</gene>
<feature type="chain" id="PRO_5045151444" description="Cyclic nucleotide-binding domain-containing protein" evidence="3">
    <location>
        <begin position="19"/>
        <end position="525"/>
    </location>
</feature>
<dbReference type="SUPFAM" id="SSF51206">
    <property type="entry name" value="cAMP-binding domain-like"/>
    <property type="match status" value="1"/>
</dbReference>
<keyword evidence="2" id="KW-1133">Transmembrane helix</keyword>
<name>A0ABY8U7L6_TETOB</name>
<evidence type="ECO:0000313" key="5">
    <source>
        <dbReference type="Proteomes" id="UP001244341"/>
    </source>
</evidence>
<feature type="compositionally biased region" description="Low complexity" evidence="1">
    <location>
        <begin position="490"/>
        <end position="501"/>
    </location>
</feature>
<keyword evidence="2" id="KW-0812">Transmembrane</keyword>
<evidence type="ECO:0000256" key="1">
    <source>
        <dbReference type="SAM" id="MobiDB-lite"/>
    </source>
</evidence>
<accession>A0ABY8U7L6</accession>
<proteinExistence type="predicted"/>
<protein>
    <recommendedName>
        <fullName evidence="6">Cyclic nucleotide-binding domain-containing protein</fullName>
    </recommendedName>
</protein>
<feature type="signal peptide" evidence="3">
    <location>
        <begin position="1"/>
        <end position="18"/>
    </location>
</feature>
<feature type="region of interest" description="Disordered" evidence="1">
    <location>
        <begin position="450"/>
        <end position="501"/>
    </location>
</feature>
<dbReference type="EMBL" id="CP126215">
    <property type="protein sequence ID" value="WIA17365.1"/>
    <property type="molecule type" value="Genomic_DNA"/>
</dbReference>
<keyword evidence="2" id="KW-0472">Membrane</keyword>
<organism evidence="4 5">
    <name type="scientific">Tetradesmus obliquus</name>
    <name type="common">Green alga</name>
    <name type="synonym">Acutodesmus obliquus</name>
    <dbReference type="NCBI Taxonomy" id="3088"/>
    <lineage>
        <taxon>Eukaryota</taxon>
        <taxon>Viridiplantae</taxon>
        <taxon>Chlorophyta</taxon>
        <taxon>core chlorophytes</taxon>
        <taxon>Chlorophyceae</taxon>
        <taxon>CS clade</taxon>
        <taxon>Sphaeropleales</taxon>
        <taxon>Scenedesmaceae</taxon>
        <taxon>Tetradesmus</taxon>
    </lineage>
</organism>
<reference evidence="4 5" key="1">
    <citation type="submission" date="2023-05" db="EMBL/GenBank/DDBJ databases">
        <title>A 100% complete, gapless, phased diploid assembly of the Scenedesmus obliquus UTEX 3031 genome.</title>
        <authorList>
            <person name="Biondi T.C."/>
            <person name="Hanschen E.R."/>
            <person name="Kwon T."/>
            <person name="Eng W."/>
            <person name="Kruse C.P.S."/>
            <person name="Koehler S.I."/>
            <person name="Kunde Y."/>
            <person name="Gleasner C.D."/>
            <person name="You Mak K.T."/>
            <person name="Polle J."/>
            <person name="Hovde B.T."/>
            <person name="Starkenburg S.R."/>
        </authorList>
    </citation>
    <scope>NUCLEOTIDE SEQUENCE [LARGE SCALE GENOMIC DNA]</scope>
    <source>
        <strain evidence="4 5">DOE0152z</strain>
    </source>
</reference>
<evidence type="ECO:0000313" key="4">
    <source>
        <dbReference type="EMBL" id="WIA17365.1"/>
    </source>
</evidence>
<sequence>MAWGFVLDLLVASNMGMAIQHLGPWATCSSLCFFIGALCGGDVLALRGALMLAYVFNLINGLAGVPAFPYYNVEGRLNVDMVFWAVASGFLHGCSVARMLLDELPVRFASGDDEQLARFLNRRSGMERLEARETLKRGKWMRVAAGERIVSSVELHEQVYLLVEGSTAAANAAAADVEPPHGLVEPPAGSPPVLLSGHVFSLSALNVFGVYIGFDQDHGRHLEVWAESDCLLYSWPMSALEQCANYSPALASYWRSFALYSVAAEFEHRAHKGTARCSTGEYEQEGCSTGEYEQEGWLAGGRSRDFTDDLRPYEQPAKPSWAGVKRWLKKAVSPFPPHGIRHTALPTTGVMARTRAMAIADARKQAEEAALARQAELEEIAACSVCSADLSSMMLTPRTAAALRHERERAWLQAWSDTAAVHNTSIWLGLPQGCAPDQIGLAAAMLQQQQQQQQQQGGGAGRPGYALAPPSQTSRIGMPPFGAASPEMWQQQQQQQQQVWQQQPQLRGRQYKCTSQCAAAGCSAA</sequence>
<evidence type="ECO:0000256" key="2">
    <source>
        <dbReference type="SAM" id="Phobius"/>
    </source>
</evidence>
<keyword evidence="5" id="KW-1185">Reference proteome</keyword>
<evidence type="ECO:0008006" key="6">
    <source>
        <dbReference type="Google" id="ProtNLM"/>
    </source>
</evidence>
<evidence type="ECO:0000256" key="3">
    <source>
        <dbReference type="SAM" id="SignalP"/>
    </source>
</evidence>
<keyword evidence="3" id="KW-0732">Signal</keyword>
<feature type="transmembrane region" description="Helical" evidence="2">
    <location>
        <begin position="22"/>
        <end position="44"/>
    </location>
</feature>